<dbReference type="PANTHER" id="PTHR34213">
    <property type="entry name" value="NUCLEAR TRANSPORT FACTOR 2 (NTF2) FAMILY PROTEIN"/>
    <property type="match status" value="1"/>
</dbReference>
<dbReference type="EMBL" id="JAFEKC020000006">
    <property type="protein sequence ID" value="KAK0513953.1"/>
    <property type="molecule type" value="Genomic_DNA"/>
</dbReference>
<proteinExistence type="predicted"/>
<comment type="caution">
    <text evidence="1">The sequence shown here is derived from an EMBL/GenBank/DDBJ whole genome shotgun (WGS) entry which is preliminary data.</text>
</comment>
<dbReference type="InterPro" id="IPR032710">
    <property type="entry name" value="NTF2-like_dom_sf"/>
</dbReference>
<dbReference type="AlphaFoldDB" id="A0AA39R5Z9"/>
<dbReference type="Proteomes" id="UP001166286">
    <property type="component" value="Unassembled WGS sequence"/>
</dbReference>
<evidence type="ECO:0008006" key="3">
    <source>
        <dbReference type="Google" id="ProtNLM"/>
    </source>
</evidence>
<dbReference type="PANTHER" id="PTHR34213:SF2">
    <property type="entry name" value="NUCLEAR TRANSPORT FACTOR 2 (NTF2) FAMILY PROTEIN"/>
    <property type="match status" value="1"/>
</dbReference>
<accession>A0AA39R5Z9</accession>
<keyword evidence="2" id="KW-1185">Reference proteome</keyword>
<evidence type="ECO:0000313" key="1">
    <source>
        <dbReference type="EMBL" id="KAK0513953.1"/>
    </source>
</evidence>
<name>A0AA39R5Z9_9LECA</name>
<gene>
    <name evidence="1" type="ORF">JMJ35_003675</name>
</gene>
<dbReference type="SUPFAM" id="SSF54427">
    <property type="entry name" value="NTF2-like"/>
    <property type="match status" value="1"/>
</dbReference>
<sequence length="217" mass="24126">MRLPITQTSLHRTFQASAKNTKLATSQLLKPVSVLQTRKMASAPNDLNIENTNIKTASGVTLDDQQKTLVGSVLDLFAGRPSLKKLQLWADDGTFEDPITRAVGRAQYEPQWYGLQTAFSEIERLHHEVTSGGNPISMDLRTRYVIKGINKEQTIDSKVNIFYDNATGKITKVEDKWDGKLPDSSIQNAFRKINAVTVPKMVGVPKNDEEDAARGNQ</sequence>
<protein>
    <recommendedName>
        <fullName evidence="3">SnoaL-like domain-containing protein</fullName>
    </recommendedName>
</protein>
<evidence type="ECO:0000313" key="2">
    <source>
        <dbReference type="Proteomes" id="UP001166286"/>
    </source>
</evidence>
<reference evidence="1" key="1">
    <citation type="submission" date="2023-03" db="EMBL/GenBank/DDBJ databases">
        <title>Complete genome of Cladonia borealis.</title>
        <authorList>
            <person name="Park H."/>
        </authorList>
    </citation>
    <scope>NUCLEOTIDE SEQUENCE</scope>
    <source>
        <strain evidence="1">ANT050790</strain>
    </source>
</reference>
<organism evidence="1 2">
    <name type="scientific">Cladonia borealis</name>
    <dbReference type="NCBI Taxonomy" id="184061"/>
    <lineage>
        <taxon>Eukaryota</taxon>
        <taxon>Fungi</taxon>
        <taxon>Dikarya</taxon>
        <taxon>Ascomycota</taxon>
        <taxon>Pezizomycotina</taxon>
        <taxon>Lecanoromycetes</taxon>
        <taxon>OSLEUM clade</taxon>
        <taxon>Lecanoromycetidae</taxon>
        <taxon>Lecanorales</taxon>
        <taxon>Lecanorineae</taxon>
        <taxon>Cladoniaceae</taxon>
        <taxon>Cladonia</taxon>
    </lineage>
</organism>
<dbReference type="Gene3D" id="3.10.450.50">
    <property type="match status" value="1"/>
</dbReference>